<dbReference type="RefSeq" id="XP_002182833.1">
    <property type="nucleotide sequence ID" value="XM_002182797.1"/>
</dbReference>
<gene>
    <name evidence="2" type="ORF">PHATRDRAFT_48426</name>
</gene>
<dbReference type="OrthoDB" id="46542at2759"/>
<dbReference type="PaxDb" id="2850-Phatr48426"/>
<reference evidence="2 3" key="1">
    <citation type="journal article" date="2008" name="Nature">
        <title>The Phaeodactylum genome reveals the evolutionary history of diatom genomes.</title>
        <authorList>
            <person name="Bowler C."/>
            <person name="Allen A.E."/>
            <person name="Badger J.H."/>
            <person name="Grimwood J."/>
            <person name="Jabbari K."/>
            <person name="Kuo A."/>
            <person name="Maheswari U."/>
            <person name="Martens C."/>
            <person name="Maumus F."/>
            <person name="Otillar R.P."/>
            <person name="Rayko E."/>
            <person name="Salamov A."/>
            <person name="Vandepoele K."/>
            <person name="Beszteri B."/>
            <person name="Gruber A."/>
            <person name="Heijde M."/>
            <person name="Katinka M."/>
            <person name="Mock T."/>
            <person name="Valentin K."/>
            <person name="Verret F."/>
            <person name="Berges J.A."/>
            <person name="Brownlee C."/>
            <person name="Cadoret J.P."/>
            <person name="Chiovitti A."/>
            <person name="Choi C.J."/>
            <person name="Coesel S."/>
            <person name="De Martino A."/>
            <person name="Detter J.C."/>
            <person name="Durkin C."/>
            <person name="Falciatore A."/>
            <person name="Fournet J."/>
            <person name="Haruta M."/>
            <person name="Huysman M.J."/>
            <person name="Jenkins B.D."/>
            <person name="Jiroutova K."/>
            <person name="Jorgensen R.E."/>
            <person name="Joubert Y."/>
            <person name="Kaplan A."/>
            <person name="Kroger N."/>
            <person name="Kroth P.G."/>
            <person name="La Roche J."/>
            <person name="Lindquist E."/>
            <person name="Lommer M."/>
            <person name="Martin-Jezequel V."/>
            <person name="Lopez P.J."/>
            <person name="Lucas S."/>
            <person name="Mangogna M."/>
            <person name="McGinnis K."/>
            <person name="Medlin L.K."/>
            <person name="Montsant A."/>
            <person name="Oudot-Le Secq M.P."/>
            <person name="Napoli C."/>
            <person name="Obornik M."/>
            <person name="Parker M.S."/>
            <person name="Petit J.L."/>
            <person name="Porcel B.M."/>
            <person name="Poulsen N."/>
            <person name="Robison M."/>
            <person name="Rychlewski L."/>
            <person name="Rynearson T.A."/>
            <person name="Schmutz J."/>
            <person name="Shapiro H."/>
            <person name="Siaut M."/>
            <person name="Stanley M."/>
            <person name="Sussman M.R."/>
            <person name="Taylor A.R."/>
            <person name="Vardi A."/>
            <person name="von Dassow P."/>
            <person name="Vyverman W."/>
            <person name="Willis A."/>
            <person name="Wyrwicz L.S."/>
            <person name="Rokhsar D.S."/>
            <person name="Weissenbach J."/>
            <person name="Armbrust E.V."/>
            <person name="Green B.R."/>
            <person name="Van de Peer Y."/>
            <person name="Grigoriev I.V."/>
        </authorList>
    </citation>
    <scope>NUCLEOTIDE SEQUENCE [LARGE SCALE GENOMIC DNA]</scope>
    <source>
        <strain evidence="2 3">CCAP 1055/1</strain>
    </source>
</reference>
<feature type="region of interest" description="Disordered" evidence="1">
    <location>
        <begin position="210"/>
        <end position="232"/>
    </location>
</feature>
<dbReference type="HOGENOM" id="CLU_1051547_0_0_1"/>
<accession>B7G732</accession>
<dbReference type="AlphaFoldDB" id="B7G732"/>
<dbReference type="EMBL" id="CM000619">
    <property type="protein sequence ID" value="EEC45569.1"/>
    <property type="molecule type" value="Genomic_DNA"/>
</dbReference>
<protein>
    <submittedName>
        <fullName evidence="2">Uncharacterized protein</fullName>
    </submittedName>
</protein>
<dbReference type="GeneID" id="7203672"/>
<dbReference type="InParanoid" id="B7G732"/>
<sequence>MSLWLSKATVVARQLSLLSLREQLPNRSLAVVASGNQVVRSFAAKGGKKKISGAKKNSQNELRNSNSSKEFPREGEAATLQHQTWVNFQKSISVEGFETGQTVVVKSTKKTRGGQAARRRSKMSSFEAKLQERKRFTDVGGGRLPPMRYSEEETERLLTEAYANLPERAGKRGTRNLKRQANRWHLVRKIRKKYKHNLANFQIRKMEKRSDTIKQVKKVLADSPAIQQRDRD</sequence>
<dbReference type="KEGG" id="pti:PHATRDRAFT_48426"/>
<keyword evidence="3" id="KW-1185">Reference proteome</keyword>
<organism evidence="2 3">
    <name type="scientific">Phaeodactylum tricornutum (strain CCAP 1055/1)</name>
    <dbReference type="NCBI Taxonomy" id="556484"/>
    <lineage>
        <taxon>Eukaryota</taxon>
        <taxon>Sar</taxon>
        <taxon>Stramenopiles</taxon>
        <taxon>Ochrophyta</taxon>
        <taxon>Bacillariophyta</taxon>
        <taxon>Bacillariophyceae</taxon>
        <taxon>Bacillariophycidae</taxon>
        <taxon>Naviculales</taxon>
        <taxon>Phaeodactylaceae</taxon>
        <taxon>Phaeodactylum</taxon>
    </lineage>
</organism>
<dbReference type="eggNOG" id="ENOG502SU98">
    <property type="taxonomic scope" value="Eukaryota"/>
</dbReference>
<evidence type="ECO:0000313" key="3">
    <source>
        <dbReference type="Proteomes" id="UP000000759"/>
    </source>
</evidence>
<feature type="compositionally biased region" description="Polar residues" evidence="1">
    <location>
        <begin position="57"/>
        <end position="69"/>
    </location>
</feature>
<name>B7G732_PHATC</name>
<feature type="region of interest" description="Disordered" evidence="1">
    <location>
        <begin position="49"/>
        <end position="76"/>
    </location>
</feature>
<evidence type="ECO:0000313" key="2">
    <source>
        <dbReference type="EMBL" id="EEC45569.1"/>
    </source>
</evidence>
<reference evidence="3" key="2">
    <citation type="submission" date="2008-08" db="EMBL/GenBank/DDBJ databases">
        <authorList>
            <consortium name="Diatom Consortium"/>
            <person name="Grigoriev I."/>
            <person name="Grimwood J."/>
            <person name="Kuo A."/>
            <person name="Otillar R.P."/>
            <person name="Salamov A."/>
            <person name="Detter J.C."/>
            <person name="Lindquist E."/>
            <person name="Shapiro H."/>
            <person name="Lucas S."/>
            <person name="Glavina del Rio T."/>
            <person name="Pitluck S."/>
            <person name="Rokhsar D."/>
            <person name="Bowler C."/>
        </authorList>
    </citation>
    <scope>GENOME REANNOTATION</scope>
    <source>
        <strain evidence="3">CCAP 1055/1</strain>
    </source>
</reference>
<dbReference type="Proteomes" id="UP000000759">
    <property type="component" value="Chromosome 17"/>
</dbReference>
<evidence type="ECO:0000256" key="1">
    <source>
        <dbReference type="SAM" id="MobiDB-lite"/>
    </source>
</evidence>
<proteinExistence type="predicted"/>